<comment type="caution">
    <text evidence="1">The sequence shown here is derived from an EMBL/GenBank/DDBJ whole genome shotgun (WGS) entry which is preliminary data.</text>
</comment>
<dbReference type="Proteomes" id="UP001431429">
    <property type="component" value="Unassembled WGS sequence"/>
</dbReference>
<name>A0ABT0ULZ6_9ACTN</name>
<dbReference type="InterPro" id="IPR021986">
    <property type="entry name" value="Spherulin4"/>
</dbReference>
<organism evidence="1 2">
    <name type="scientific">Streptomyces albipurpureus</name>
    <dbReference type="NCBI Taxonomy" id="2897419"/>
    <lineage>
        <taxon>Bacteria</taxon>
        <taxon>Bacillati</taxon>
        <taxon>Actinomycetota</taxon>
        <taxon>Actinomycetes</taxon>
        <taxon>Kitasatosporales</taxon>
        <taxon>Streptomycetaceae</taxon>
        <taxon>Streptomyces</taxon>
    </lineage>
</organism>
<proteinExistence type="predicted"/>
<dbReference type="PANTHER" id="PTHR35040:SF9">
    <property type="entry name" value="4-LIKE CELL SURFACE PROTEIN, PUTATIVE (AFU_ORTHOLOGUE AFUA_4G14080)-RELATED"/>
    <property type="match status" value="1"/>
</dbReference>
<sequence>MSHLTTRGTQLSATGAEELGLGVPGCAHPLLAPTEWAGLSRPGAPLHWVVLNVANGPGERPDPHCLAAAGRLTNAGVRVLGHLDLAYGWRSHHDLIAEAQHYLQWYRVGGFLLDRCPVDRVDLPAVRRVTGTLAALSDGGHLVLGHGTHPYPGYMEAADQLVTFSGPWADYRWSQVAEWTANHPPERFAHFVHGVPRTHLEEATRIARWQGAGTIFFTDRTDRLDRLGRLDGDGDADADRPEPPPSLDELVDGTGMGALQGQRHQSALRLGGAQSGQIAPFETLPGYWDEFVSQIGPGVSE</sequence>
<gene>
    <name evidence="1" type="ORF">NBG84_12220</name>
</gene>
<dbReference type="PANTHER" id="PTHR35040">
    <property type="match status" value="1"/>
</dbReference>
<protein>
    <submittedName>
        <fullName evidence="1">Spherulation-specific family 4 protein</fullName>
    </submittedName>
</protein>
<accession>A0ABT0ULZ6</accession>
<dbReference type="RefSeq" id="WP_250919399.1">
    <property type="nucleotide sequence ID" value="NZ_JAMQAW010000010.1"/>
</dbReference>
<dbReference type="EMBL" id="JAMQAW010000010">
    <property type="protein sequence ID" value="MCM2389049.1"/>
    <property type="molecule type" value="Genomic_DNA"/>
</dbReference>
<evidence type="ECO:0000313" key="2">
    <source>
        <dbReference type="Proteomes" id="UP001431429"/>
    </source>
</evidence>
<keyword evidence="2" id="KW-1185">Reference proteome</keyword>
<reference evidence="1" key="1">
    <citation type="submission" date="2022-06" db="EMBL/GenBank/DDBJ databases">
        <title>Genome public.</title>
        <authorList>
            <person name="Sun Q."/>
        </authorList>
    </citation>
    <scope>NUCLEOTIDE SEQUENCE</scope>
    <source>
        <strain evidence="1">CWNU-1</strain>
    </source>
</reference>
<dbReference type="Pfam" id="PF12138">
    <property type="entry name" value="Spherulin4"/>
    <property type="match status" value="1"/>
</dbReference>
<evidence type="ECO:0000313" key="1">
    <source>
        <dbReference type="EMBL" id="MCM2389049.1"/>
    </source>
</evidence>